<gene>
    <name evidence="1" type="ORF">FBU59_007235</name>
</gene>
<proteinExistence type="predicted"/>
<sequence length="153" mass="17584">PVKATVVQLATYLQNYLTRANLVDNGTVEFWFTGDLDTPVLHVDVDRDTGPVVKHIIENRQNYFGKVVPVVSGEYTPREVADAFSKVTGVAMRLENRAPEELVNDDMRNMYKFFAYPEWLGNPDEIRQFNDRIGHEFSTPDTFWQTNGWKGPE</sequence>
<name>A0ACC1IXK9_9FUNG</name>
<reference evidence="1" key="1">
    <citation type="submission" date="2022-07" db="EMBL/GenBank/DDBJ databases">
        <title>Phylogenomic reconstructions and comparative analyses of Kickxellomycotina fungi.</title>
        <authorList>
            <person name="Reynolds N.K."/>
            <person name="Stajich J.E."/>
            <person name="Barry K."/>
            <person name="Grigoriev I.V."/>
            <person name="Crous P."/>
            <person name="Smith M.E."/>
        </authorList>
    </citation>
    <scope>NUCLEOTIDE SEQUENCE</scope>
    <source>
        <strain evidence="1">NRRL 5244</strain>
    </source>
</reference>
<accession>A0ACC1IXK9</accession>
<protein>
    <submittedName>
        <fullName evidence="1">Uncharacterized protein</fullName>
    </submittedName>
</protein>
<evidence type="ECO:0000313" key="2">
    <source>
        <dbReference type="Proteomes" id="UP001150603"/>
    </source>
</evidence>
<evidence type="ECO:0000313" key="1">
    <source>
        <dbReference type="EMBL" id="KAJ1927257.1"/>
    </source>
</evidence>
<feature type="non-terminal residue" evidence="1">
    <location>
        <position position="1"/>
    </location>
</feature>
<dbReference type="EMBL" id="JANBPW010006824">
    <property type="protein sequence ID" value="KAJ1927257.1"/>
    <property type="molecule type" value="Genomic_DNA"/>
</dbReference>
<organism evidence="1 2">
    <name type="scientific">Linderina macrospora</name>
    <dbReference type="NCBI Taxonomy" id="4868"/>
    <lineage>
        <taxon>Eukaryota</taxon>
        <taxon>Fungi</taxon>
        <taxon>Fungi incertae sedis</taxon>
        <taxon>Zoopagomycota</taxon>
        <taxon>Kickxellomycotina</taxon>
        <taxon>Kickxellomycetes</taxon>
        <taxon>Kickxellales</taxon>
        <taxon>Kickxellaceae</taxon>
        <taxon>Linderina</taxon>
    </lineage>
</organism>
<dbReference type="Proteomes" id="UP001150603">
    <property type="component" value="Unassembled WGS sequence"/>
</dbReference>
<comment type="caution">
    <text evidence="1">The sequence shown here is derived from an EMBL/GenBank/DDBJ whole genome shotgun (WGS) entry which is preliminary data.</text>
</comment>
<keyword evidence="2" id="KW-1185">Reference proteome</keyword>